<proteinExistence type="predicted"/>
<dbReference type="Proteomes" id="UP000018948">
    <property type="component" value="Unassembled WGS sequence"/>
</dbReference>
<dbReference type="Gene3D" id="3.40.50.720">
    <property type="entry name" value="NAD(P)-binding Rossmann-like Domain"/>
    <property type="match status" value="1"/>
</dbReference>
<sequence>YKNYAEFAPYGENSLFQARIKALLNAKNFIYIEDQYFILVPELLEALLEVMPTIQRLIVVVQRPVGKSKASGYEKYLYEMTSPIQKLYPNKFQIYTTKEELDLYIHTKVVIIDDVYLSVGSANWNRRSMTSDSELAANIIDDETVESPDGVKVLKAARDFRIRKFREMTGRSYEELDSMTFIEAANQFDVVAADNSSIIETYEMKKQAYFTAITDIVRKTQPRSRIRVCQALHERWLERHCHYTQGQRLPTPGDLSPFKTLTVDVQDESTVLQAAKELKGIPIDLLINNADIYTGGDSMASTIKESMMKEFEVHAAGPL</sequence>
<dbReference type="Pfam" id="PF13091">
    <property type="entry name" value="PLDc_2"/>
    <property type="match status" value="1"/>
</dbReference>
<gene>
    <name evidence="8" type="ORF">F442_02270</name>
</gene>
<evidence type="ECO:0000256" key="3">
    <source>
        <dbReference type="ARBA" id="ARBA00022737"/>
    </source>
</evidence>
<reference evidence="8 9" key="1">
    <citation type="submission" date="2013-11" db="EMBL/GenBank/DDBJ databases">
        <title>The Genome Sequence of Phytophthora parasitica P10297.</title>
        <authorList>
            <consortium name="The Broad Institute Genomics Platform"/>
            <person name="Russ C."/>
            <person name="Tyler B."/>
            <person name="Panabieres F."/>
            <person name="Shan W."/>
            <person name="Tripathy S."/>
            <person name="Grunwald N."/>
            <person name="Machado M."/>
            <person name="Johnson C.S."/>
            <person name="Walker B."/>
            <person name="Young S.K."/>
            <person name="Zeng Q."/>
            <person name="Gargeya S."/>
            <person name="Fitzgerald M."/>
            <person name="Haas B."/>
            <person name="Abouelleil A."/>
            <person name="Allen A.W."/>
            <person name="Alvarado L."/>
            <person name="Arachchi H.M."/>
            <person name="Berlin A.M."/>
            <person name="Chapman S.B."/>
            <person name="Gainer-Dewar J."/>
            <person name="Goldberg J."/>
            <person name="Griggs A."/>
            <person name="Gujja S."/>
            <person name="Hansen M."/>
            <person name="Howarth C."/>
            <person name="Imamovic A."/>
            <person name="Ireland A."/>
            <person name="Larimer J."/>
            <person name="McCowan C."/>
            <person name="Murphy C."/>
            <person name="Pearson M."/>
            <person name="Poon T.W."/>
            <person name="Priest M."/>
            <person name="Roberts A."/>
            <person name="Saif S."/>
            <person name="Shea T."/>
            <person name="Sisk P."/>
            <person name="Sykes S."/>
            <person name="Wortman J."/>
            <person name="Nusbaum C."/>
            <person name="Birren B."/>
        </authorList>
    </citation>
    <scope>NUCLEOTIDE SEQUENCE [LARGE SCALE GENOMIC DNA]</scope>
    <source>
        <strain evidence="8 9">P10297</strain>
    </source>
</reference>
<keyword evidence="3" id="KW-0677">Repeat</keyword>
<dbReference type="SUPFAM" id="SSF51735">
    <property type="entry name" value="NAD(P)-binding Rossmann-fold domains"/>
    <property type="match status" value="1"/>
</dbReference>
<keyword evidence="5" id="KW-0442">Lipid degradation</keyword>
<dbReference type="GO" id="GO:0004630">
    <property type="term" value="F:phospholipase D activity"/>
    <property type="evidence" value="ECO:0007669"/>
    <property type="project" value="UniProtKB-EC"/>
</dbReference>
<evidence type="ECO:0000256" key="2">
    <source>
        <dbReference type="ARBA" id="ARBA00012027"/>
    </source>
</evidence>
<dbReference type="Gene3D" id="3.30.870.10">
    <property type="entry name" value="Endonuclease Chain A"/>
    <property type="match status" value="1"/>
</dbReference>
<dbReference type="InterPro" id="IPR015679">
    <property type="entry name" value="PLipase_D_fam"/>
</dbReference>
<evidence type="ECO:0000256" key="4">
    <source>
        <dbReference type="ARBA" id="ARBA00022801"/>
    </source>
</evidence>
<dbReference type="PANTHER" id="PTHR18896:SF76">
    <property type="entry name" value="PHOSPHOLIPASE"/>
    <property type="match status" value="1"/>
</dbReference>
<dbReference type="InterPro" id="IPR001736">
    <property type="entry name" value="PLipase_D/transphosphatidylase"/>
</dbReference>
<evidence type="ECO:0000256" key="1">
    <source>
        <dbReference type="ARBA" id="ARBA00000798"/>
    </source>
</evidence>
<dbReference type="SUPFAM" id="SSF56024">
    <property type="entry name" value="Phospholipase D/nuclease"/>
    <property type="match status" value="1"/>
</dbReference>
<accession>W2ZZR1</accession>
<evidence type="ECO:0000256" key="5">
    <source>
        <dbReference type="ARBA" id="ARBA00022963"/>
    </source>
</evidence>
<comment type="caution">
    <text evidence="8">The sequence shown here is derived from an EMBL/GenBank/DDBJ whole genome shotgun (WGS) entry which is preliminary data.</text>
</comment>
<evidence type="ECO:0000313" key="8">
    <source>
        <dbReference type="EMBL" id="ETP52763.1"/>
    </source>
</evidence>
<name>W2ZZR1_PHYNI</name>
<comment type="catalytic activity">
    <reaction evidence="1">
        <text>a 1,2-diacyl-sn-glycero-3-phosphocholine + H2O = a 1,2-diacyl-sn-glycero-3-phosphate + choline + H(+)</text>
        <dbReference type="Rhea" id="RHEA:14445"/>
        <dbReference type="ChEBI" id="CHEBI:15354"/>
        <dbReference type="ChEBI" id="CHEBI:15377"/>
        <dbReference type="ChEBI" id="CHEBI:15378"/>
        <dbReference type="ChEBI" id="CHEBI:57643"/>
        <dbReference type="ChEBI" id="CHEBI:58608"/>
        <dbReference type="EC" id="3.1.4.4"/>
    </reaction>
</comment>
<dbReference type="InterPro" id="IPR025202">
    <property type="entry name" value="PLD-like_dom"/>
</dbReference>
<dbReference type="CDD" id="cd09105">
    <property type="entry name" value="PLDc_vPLD1_2_like_2"/>
    <property type="match status" value="1"/>
</dbReference>
<dbReference type="EMBL" id="ANIY01000470">
    <property type="protein sequence ID" value="ETP52763.1"/>
    <property type="molecule type" value="Genomic_DNA"/>
</dbReference>
<protein>
    <recommendedName>
        <fullName evidence="2">phospholipase D</fullName>
        <ecNumber evidence="2">3.1.4.4</ecNumber>
    </recommendedName>
</protein>
<dbReference type="GO" id="GO:0005886">
    <property type="term" value="C:plasma membrane"/>
    <property type="evidence" value="ECO:0007669"/>
    <property type="project" value="TreeGrafter"/>
</dbReference>
<evidence type="ECO:0000313" key="9">
    <source>
        <dbReference type="Proteomes" id="UP000018948"/>
    </source>
</evidence>
<dbReference type="SMART" id="SM00155">
    <property type="entry name" value="PLDc"/>
    <property type="match status" value="1"/>
</dbReference>
<dbReference type="EC" id="3.1.4.4" evidence="2"/>
<evidence type="ECO:0000256" key="6">
    <source>
        <dbReference type="ARBA" id="ARBA00023098"/>
    </source>
</evidence>
<feature type="non-terminal residue" evidence="8">
    <location>
        <position position="1"/>
    </location>
</feature>
<dbReference type="AlphaFoldDB" id="W2ZZR1"/>
<dbReference type="PANTHER" id="PTHR18896">
    <property type="entry name" value="PHOSPHOLIPASE D"/>
    <property type="match status" value="1"/>
</dbReference>
<dbReference type="GO" id="GO:0009395">
    <property type="term" value="P:phospholipid catabolic process"/>
    <property type="evidence" value="ECO:0007669"/>
    <property type="project" value="TreeGrafter"/>
</dbReference>
<organism evidence="8 9">
    <name type="scientific">Phytophthora nicotianae P10297</name>
    <dbReference type="NCBI Taxonomy" id="1317064"/>
    <lineage>
        <taxon>Eukaryota</taxon>
        <taxon>Sar</taxon>
        <taxon>Stramenopiles</taxon>
        <taxon>Oomycota</taxon>
        <taxon>Peronosporomycetes</taxon>
        <taxon>Peronosporales</taxon>
        <taxon>Peronosporaceae</taxon>
        <taxon>Phytophthora</taxon>
    </lineage>
</organism>
<dbReference type="InterPro" id="IPR036291">
    <property type="entry name" value="NAD(P)-bd_dom_sf"/>
</dbReference>
<keyword evidence="4" id="KW-0378">Hydrolase</keyword>
<evidence type="ECO:0000259" key="7">
    <source>
        <dbReference type="PROSITE" id="PS50035"/>
    </source>
</evidence>
<feature type="domain" description="PLD phosphodiesterase" evidence="7">
    <location>
        <begin position="101"/>
        <end position="128"/>
    </location>
</feature>
<dbReference type="PROSITE" id="PS50035">
    <property type="entry name" value="PLD"/>
    <property type="match status" value="1"/>
</dbReference>
<keyword evidence="6" id="KW-0443">Lipid metabolism</keyword>